<dbReference type="Proteomes" id="UP000604083">
    <property type="component" value="Unassembled WGS sequence"/>
</dbReference>
<dbReference type="PROSITE" id="PS50943">
    <property type="entry name" value="HTH_CROC1"/>
    <property type="match status" value="1"/>
</dbReference>
<dbReference type="AlphaFoldDB" id="A0A934RU05"/>
<organism evidence="2 3">
    <name type="scientific">Roseibacillus ishigakijimensis</name>
    <dbReference type="NCBI Taxonomy" id="454146"/>
    <lineage>
        <taxon>Bacteria</taxon>
        <taxon>Pseudomonadati</taxon>
        <taxon>Verrucomicrobiota</taxon>
        <taxon>Verrucomicrobiia</taxon>
        <taxon>Verrucomicrobiales</taxon>
        <taxon>Verrucomicrobiaceae</taxon>
        <taxon>Roseibacillus</taxon>
    </lineage>
</organism>
<dbReference type="Pfam" id="PF01381">
    <property type="entry name" value="HTH_3"/>
    <property type="match status" value="1"/>
</dbReference>
<dbReference type="SMART" id="SM00530">
    <property type="entry name" value="HTH_XRE"/>
    <property type="match status" value="1"/>
</dbReference>
<evidence type="ECO:0000259" key="1">
    <source>
        <dbReference type="PROSITE" id="PS50943"/>
    </source>
</evidence>
<dbReference type="EMBL" id="JAENIO010000072">
    <property type="protein sequence ID" value="MBK1835646.1"/>
    <property type="molecule type" value="Genomic_DNA"/>
</dbReference>
<comment type="caution">
    <text evidence="2">The sequence shown here is derived from an EMBL/GenBank/DDBJ whole genome shotgun (WGS) entry which is preliminary data.</text>
</comment>
<gene>
    <name evidence="2" type="ORF">JIN78_16400</name>
</gene>
<proteinExistence type="predicted"/>
<keyword evidence="3" id="KW-1185">Reference proteome</keyword>
<dbReference type="CDD" id="cd00093">
    <property type="entry name" value="HTH_XRE"/>
    <property type="match status" value="1"/>
</dbReference>
<evidence type="ECO:0000313" key="3">
    <source>
        <dbReference type="Proteomes" id="UP000604083"/>
    </source>
</evidence>
<sequence>MVIMRSMARPAKTQQPDYGAHLASLRHAASLSQQQVADLVGVRQATVAAWERSATPPRGEFLVPLSETLAVSLEVLLQADKRKSARHRGPASKLENLVAQATQLPRRRQQRIASLLEALIAEEAKAS</sequence>
<dbReference type="Gene3D" id="1.10.260.40">
    <property type="entry name" value="lambda repressor-like DNA-binding domains"/>
    <property type="match status" value="1"/>
</dbReference>
<reference evidence="2" key="1">
    <citation type="submission" date="2021-01" db="EMBL/GenBank/DDBJ databases">
        <title>Modified the classification status of verrucomicrobia.</title>
        <authorList>
            <person name="Feng X."/>
        </authorList>
    </citation>
    <scope>NUCLEOTIDE SEQUENCE</scope>
    <source>
        <strain evidence="2">KCTC 12986</strain>
    </source>
</reference>
<dbReference type="GO" id="GO:0003677">
    <property type="term" value="F:DNA binding"/>
    <property type="evidence" value="ECO:0007669"/>
    <property type="project" value="InterPro"/>
</dbReference>
<dbReference type="InterPro" id="IPR001387">
    <property type="entry name" value="Cro/C1-type_HTH"/>
</dbReference>
<dbReference type="SUPFAM" id="SSF47413">
    <property type="entry name" value="lambda repressor-like DNA-binding domains"/>
    <property type="match status" value="1"/>
</dbReference>
<evidence type="ECO:0000313" key="2">
    <source>
        <dbReference type="EMBL" id="MBK1835646.1"/>
    </source>
</evidence>
<name>A0A934RU05_9BACT</name>
<protein>
    <submittedName>
        <fullName evidence="2">Helix-turn-helix transcriptional regulator</fullName>
    </submittedName>
</protein>
<dbReference type="RefSeq" id="WP_200393081.1">
    <property type="nucleotide sequence ID" value="NZ_JAENIO010000072.1"/>
</dbReference>
<accession>A0A934RU05</accession>
<feature type="domain" description="HTH cro/C1-type" evidence="1">
    <location>
        <begin position="22"/>
        <end position="76"/>
    </location>
</feature>
<dbReference type="InterPro" id="IPR010982">
    <property type="entry name" value="Lambda_DNA-bd_dom_sf"/>
</dbReference>